<organism evidence="14 15">
    <name type="scientific">Bacillus aquiflavi</name>
    <dbReference type="NCBI Taxonomy" id="2672567"/>
    <lineage>
        <taxon>Bacteria</taxon>
        <taxon>Bacillati</taxon>
        <taxon>Bacillota</taxon>
        <taxon>Bacilli</taxon>
        <taxon>Bacillales</taxon>
        <taxon>Bacillaceae</taxon>
        <taxon>Bacillus</taxon>
    </lineage>
</organism>
<evidence type="ECO:0000313" key="16">
    <source>
        <dbReference type="Proteomes" id="UP000570010"/>
    </source>
</evidence>
<reference evidence="14 15" key="1">
    <citation type="submission" date="2020-02" db="EMBL/GenBank/DDBJ databases">
        <title>Bacillus aquiflavi sp. nov., isolated from yellow water of strong flavor Chinese baijiu in Yibin region of China.</title>
        <authorList>
            <person name="Xie J."/>
        </authorList>
    </citation>
    <scope>NUCLEOTIDE SEQUENCE [LARGE SCALE GENOMIC DNA]</scope>
    <source>
        <strain evidence="14 15">3H-10</strain>
    </source>
</reference>
<evidence type="ECO:0000256" key="3">
    <source>
        <dbReference type="ARBA" id="ARBA00022723"/>
    </source>
</evidence>
<dbReference type="HAMAP" id="MF_00097">
    <property type="entry name" value="TMP_synthase"/>
    <property type="match status" value="1"/>
</dbReference>
<keyword evidence="3 9" id="KW-0479">Metal-binding</keyword>
<gene>
    <name evidence="9 14" type="primary">thiE</name>
    <name evidence="14" type="ORF">G4D64_06335</name>
    <name evidence="13" type="ORF">H1Z61_06370</name>
</gene>
<evidence type="ECO:0000256" key="4">
    <source>
        <dbReference type="ARBA" id="ARBA00022842"/>
    </source>
</evidence>
<sequence>MSKIVNVDYQLYLVTPSNLEIDELCKKVEQAVLGGVTVVQLREKDAAGLEFYEKASKLKKMLAHYHVPLIINDRVDVALAVNADGVHIGQKDLPLSKVKALLPSHMLVGVSAKTIEEAKKAELEGADYLGIGAVFPTKTKQDANIISVEGLKQISAAVQLPKVAIGGITLENISLLQNTNINGVAVVSAIFQTESPKESAKQFKNLLSLN</sequence>
<comment type="function">
    <text evidence="9">Condenses 4-methyl-5-(beta-hydroxyethyl)thiazole monophosphate (THZ-P) and 2-methyl-4-amino-5-hydroxymethyl pyrimidine pyrophosphate (HMP-PP) to form thiamine monophosphate (TMP).</text>
</comment>
<evidence type="ECO:0000256" key="1">
    <source>
        <dbReference type="ARBA" id="ARBA00005165"/>
    </source>
</evidence>
<dbReference type="InterPro" id="IPR022998">
    <property type="entry name" value="ThiamineP_synth_TenI"/>
</dbReference>
<feature type="binding site" evidence="9">
    <location>
        <position position="167"/>
    </location>
    <ligand>
        <name>2-[(2R,5Z)-2-carboxy-4-methylthiazol-5(2H)-ylidene]ethyl phosphate</name>
        <dbReference type="ChEBI" id="CHEBI:62899"/>
    </ligand>
</feature>
<evidence type="ECO:0000256" key="6">
    <source>
        <dbReference type="ARBA" id="ARBA00047334"/>
    </source>
</evidence>
<keyword evidence="4 9" id="KW-0460">Magnesium</keyword>
<feature type="binding site" evidence="9">
    <location>
        <begin position="187"/>
        <end position="188"/>
    </location>
    <ligand>
        <name>2-[(2R,5Z)-2-carboxy-4-methylthiazol-5(2H)-ylidene]ethyl phosphate</name>
        <dbReference type="ChEBI" id="CHEBI:62899"/>
    </ligand>
</feature>
<proteinExistence type="inferred from homology"/>
<dbReference type="RefSeq" id="WP_163241299.1">
    <property type="nucleotide sequence ID" value="NZ_CP082780.1"/>
</dbReference>
<dbReference type="Proteomes" id="UP000570010">
    <property type="component" value="Unassembled WGS sequence"/>
</dbReference>
<comment type="catalytic activity">
    <reaction evidence="7 9 10">
        <text>2-(2-carboxy-4-methylthiazol-5-yl)ethyl phosphate + 4-amino-2-methyl-5-(diphosphooxymethyl)pyrimidine + 2 H(+) = thiamine phosphate + CO2 + diphosphate</text>
        <dbReference type="Rhea" id="RHEA:47848"/>
        <dbReference type="ChEBI" id="CHEBI:15378"/>
        <dbReference type="ChEBI" id="CHEBI:16526"/>
        <dbReference type="ChEBI" id="CHEBI:33019"/>
        <dbReference type="ChEBI" id="CHEBI:37575"/>
        <dbReference type="ChEBI" id="CHEBI:57841"/>
        <dbReference type="ChEBI" id="CHEBI:62890"/>
        <dbReference type="EC" id="2.5.1.3"/>
    </reaction>
</comment>
<dbReference type="PANTHER" id="PTHR20857">
    <property type="entry name" value="THIAMINE-PHOSPHATE PYROPHOSPHORYLASE"/>
    <property type="match status" value="1"/>
</dbReference>
<evidence type="ECO:0000256" key="2">
    <source>
        <dbReference type="ARBA" id="ARBA00022679"/>
    </source>
</evidence>
<comment type="catalytic activity">
    <reaction evidence="8 9 10">
        <text>2-[(2R,5Z)-2-carboxy-4-methylthiazol-5(2H)-ylidene]ethyl phosphate + 4-amino-2-methyl-5-(diphosphooxymethyl)pyrimidine + 2 H(+) = thiamine phosphate + CO2 + diphosphate</text>
        <dbReference type="Rhea" id="RHEA:47844"/>
        <dbReference type="ChEBI" id="CHEBI:15378"/>
        <dbReference type="ChEBI" id="CHEBI:16526"/>
        <dbReference type="ChEBI" id="CHEBI:33019"/>
        <dbReference type="ChEBI" id="CHEBI:37575"/>
        <dbReference type="ChEBI" id="CHEBI:57841"/>
        <dbReference type="ChEBI" id="CHEBI:62899"/>
        <dbReference type="EC" id="2.5.1.3"/>
    </reaction>
</comment>
<dbReference type="AlphaFoldDB" id="A0A6B3VXZ2"/>
<dbReference type="Gene3D" id="3.20.20.70">
    <property type="entry name" value="Aldolase class I"/>
    <property type="match status" value="1"/>
</dbReference>
<dbReference type="EMBL" id="JACEIO010000011">
    <property type="protein sequence ID" value="MBA4536778.1"/>
    <property type="molecule type" value="Genomic_DNA"/>
</dbReference>
<dbReference type="NCBIfam" id="TIGR00693">
    <property type="entry name" value="thiE"/>
    <property type="match status" value="1"/>
</dbReference>
<evidence type="ECO:0000256" key="9">
    <source>
        <dbReference type="HAMAP-Rule" id="MF_00097"/>
    </source>
</evidence>
<feature type="binding site" evidence="9">
    <location>
        <begin position="40"/>
        <end position="44"/>
    </location>
    <ligand>
        <name>4-amino-2-methyl-5-(diphosphooxymethyl)pyrimidine</name>
        <dbReference type="ChEBI" id="CHEBI:57841"/>
    </ligand>
</feature>
<keyword evidence="15" id="KW-1185">Reference proteome</keyword>
<evidence type="ECO:0000313" key="15">
    <source>
        <dbReference type="Proteomes" id="UP000472971"/>
    </source>
</evidence>
<feature type="domain" description="Thiamine phosphate synthase/TenI" evidence="12">
    <location>
        <begin position="11"/>
        <end position="190"/>
    </location>
</feature>
<feature type="binding site" evidence="9">
    <location>
        <position position="140"/>
    </location>
    <ligand>
        <name>4-amino-2-methyl-5-(diphosphooxymethyl)pyrimidine</name>
        <dbReference type="ChEBI" id="CHEBI:57841"/>
    </ligand>
</feature>
<reference evidence="13 16" key="2">
    <citation type="submission" date="2020-07" db="EMBL/GenBank/DDBJ databases">
        <authorList>
            <person name="Feng H."/>
        </authorList>
    </citation>
    <scope>NUCLEOTIDE SEQUENCE [LARGE SCALE GENOMIC DNA]</scope>
    <source>
        <strain evidence="13">S-12</strain>
        <strain evidence="16">s-12</strain>
    </source>
</reference>
<dbReference type="GO" id="GO:0009228">
    <property type="term" value="P:thiamine biosynthetic process"/>
    <property type="evidence" value="ECO:0007669"/>
    <property type="project" value="UniProtKB-KW"/>
</dbReference>
<protein>
    <recommendedName>
        <fullName evidence="9">Thiamine-phosphate synthase</fullName>
        <shortName evidence="9">TP synthase</shortName>
        <shortName evidence="9">TPS</shortName>
        <ecNumber evidence="9">2.5.1.3</ecNumber>
    </recommendedName>
    <alternativeName>
        <fullName evidence="9">Thiamine-phosphate pyrophosphorylase</fullName>
        <shortName evidence="9">TMP pyrophosphorylase</shortName>
        <shortName evidence="9">TMP-PPase</shortName>
    </alternativeName>
</protein>
<dbReference type="Proteomes" id="UP000472971">
    <property type="component" value="Unassembled WGS sequence"/>
</dbReference>
<feature type="binding site" evidence="9">
    <location>
        <position position="92"/>
    </location>
    <ligand>
        <name>Mg(2+)</name>
        <dbReference type="ChEBI" id="CHEBI:18420"/>
    </ligand>
</feature>
<dbReference type="GO" id="GO:0005737">
    <property type="term" value="C:cytoplasm"/>
    <property type="evidence" value="ECO:0007669"/>
    <property type="project" value="TreeGrafter"/>
</dbReference>
<dbReference type="GO" id="GO:0004789">
    <property type="term" value="F:thiamine-phosphate diphosphorylase activity"/>
    <property type="evidence" value="ECO:0007669"/>
    <property type="project" value="UniProtKB-UniRule"/>
</dbReference>
<comment type="cofactor">
    <cofactor evidence="9">
        <name>Mg(2+)</name>
        <dbReference type="ChEBI" id="CHEBI:18420"/>
    </cofactor>
    <text evidence="9">Binds 1 Mg(2+) ion per subunit.</text>
</comment>
<dbReference type="UniPathway" id="UPA00060">
    <property type="reaction ID" value="UER00141"/>
</dbReference>
<dbReference type="EC" id="2.5.1.3" evidence="9"/>
<evidence type="ECO:0000256" key="10">
    <source>
        <dbReference type="RuleBase" id="RU003826"/>
    </source>
</evidence>
<name>A0A6B3VXZ2_9BACI</name>
<accession>A0A6B3VXZ2</accession>
<evidence type="ECO:0000256" key="11">
    <source>
        <dbReference type="RuleBase" id="RU004253"/>
    </source>
</evidence>
<evidence type="ECO:0000259" key="12">
    <source>
        <dbReference type="Pfam" id="PF02581"/>
    </source>
</evidence>
<dbReference type="CDD" id="cd00564">
    <property type="entry name" value="TMP_TenI"/>
    <property type="match status" value="1"/>
</dbReference>
<feature type="binding site" evidence="9">
    <location>
        <position position="111"/>
    </location>
    <ligand>
        <name>4-amino-2-methyl-5-(diphosphooxymethyl)pyrimidine</name>
        <dbReference type="ChEBI" id="CHEBI:57841"/>
    </ligand>
</feature>
<comment type="catalytic activity">
    <reaction evidence="6 9 10">
        <text>4-methyl-5-(2-phosphooxyethyl)-thiazole + 4-amino-2-methyl-5-(diphosphooxymethyl)pyrimidine + H(+) = thiamine phosphate + diphosphate</text>
        <dbReference type="Rhea" id="RHEA:22328"/>
        <dbReference type="ChEBI" id="CHEBI:15378"/>
        <dbReference type="ChEBI" id="CHEBI:33019"/>
        <dbReference type="ChEBI" id="CHEBI:37575"/>
        <dbReference type="ChEBI" id="CHEBI:57841"/>
        <dbReference type="ChEBI" id="CHEBI:58296"/>
        <dbReference type="EC" id="2.5.1.3"/>
    </reaction>
</comment>
<dbReference type="InterPro" id="IPR013785">
    <property type="entry name" value="Aldolase_TIM"/>
</dbReference>
<comment type="caution">
    <text evidence="14">The sequence shown here is derived from an EMBL/GenBank/DDBJ whole genome shotgun (WGS) entry which is preliminary data.</text>
</comment>
<feature type="binding site" evidence="9">
    <location>
        <position position="73"/>
    </location>
    <ligand>
        <name>Mg(2+)</name>
        <dbReference type="ChEBI" id="CHEBI:18420"/>
    </ligand>
</feature>
<keyword evidence="2 9" id="KW-0808">Transferase</keyword>
<evidence type="ECO:0000256" key="7">
    <source>
        <dbReference type="ARBA" id="ARBA00047851"/>
    </source>
</evidence>
<evidence type="ECO:0000256" key="8">
    <source>
        <dbReference type="ARBA" id="ARBA00047883"/>
    </source>
</evidence>
<dbReference type="InterPro" id="IPR034291">
    <property type="entry name" value="TMP_synthase"/>
</dbReference>
<dbReference type="PANTHER" id="PTHR20857:SF23">
    <property type="entry name" value="THIAMINE BIOSYNTHETIC BIFUNCTIONAL ENZYME"/>
    <property type="match status" value="1"/>
</dbReference>
<dbReference type="GO" id="GO:0000287">
    <property type="term" value="F:magnesium ion binding"/>
    <property type="evidence" value="ECO:0007669"/>
    <property type="project" value="UniProtKB-UniRule"/>
</dbReference>
<dbReference type="InterPro" id="IPR036206">
    <property type="entry name" value="ThiamineP_synth_sf"/>
</dbReference>
<dbReference type="EMBL" id="JAAIWN010000011">
    <property type="protein sequence ID" value="NEY81145.1"/>
    <property type="molecule type" value="Genomic_DNA"/>
</dbReference>
<evidence type="ECO:0000256" key="5">
    <source>
        <dbReference type="ARBA" id="ARBA00022977"/>
    </source>
</evidence>
<evidence type="ECO:0000313" key="13">
    <source>
        <dbReference type="EMBL" id="MBA4536778.1"/>
    </source>
</evidence>
<feature type="binding site" evidence="9">
    <location>
        <position position="72"/>
    </location>
    <ligand>
        <name>4-amino-2-methyl-5-(diphosphooxymethyl)pyrimidine</name>
        <dbReference type="ChEBI" id="CHEBI:57841"/>
    </ligand>
</feature>
<dbReference type="Pfam" id="PF02581">
    <property type="entry name" value="TMP-TENI"/>
    <property type="match status" value="1"/>
</dbReference>
<evidence type="ECO:0000313" key="14">
    <source>
        <dbReference type="EMBL" id="NEY81145.1"/>
    </source>
</evidence>
<comment type="similarity">
    <text evidence="9 10">Belongs to the thiamine-phosphate synthase family.</text>
</comment>
<dbReference type="GO" id="GO:0009229">
    <property type="term" value="P:thiamine diphosphate biosynthetic process"/>
    <property type="evidence" value="ECO:0007669"/>
    <property type="project" value="UniProtKB-UniRule"/>
</dbReference>
<feature type="binding site" evidence="9">
    <location>
        <begin position="137"/>
        <end position="139"/>
    </location>
    <ligand>
        <name>2-[(2R,5Z)-2-carboxy-4-methylthiazol-5(2H)-ylidene]ethyl phosphate</name>
        <dbReference type="ChEBI" id="CHEBI:62899"/>
    </ligand>
</feature>
<dbReference type="SUPFAM" id="SSF51391">
    <property type="entry name" value="Thiamin phosphate synthase"/>
    <property type="match status" value="1"/>
</dbReference>
<keyword evidence="5 9" id="KW-0784">Thiamine biosynthesis</keyword>
<dbReference type="FunFam" id="3.20.20.70:FF:000096">
    <property type="entry name" value="Thiamine-phosphate synthase"/>
    <property type="match status" value="1"/>
</dbReference>
<comment type="pathway">
    <text evidence="1 9 11">Cofactor biosynthesis; thiamine diphosphate biosynthesis; thiamine phosphate from 4-amino-2-methyl-5-diphosphomethylpyrimidine and 4-methyl-5-(2-phosphoethyl)-thiazole: step 1/1.</text>
</comment>